<keyword evidence="5" id="KW-0472">Membrane</keyword>
<evidence type="ECO:0000313" key="10">
    <source>
        <dbReference type="Proteomes" id="UP000461595"/>
    </source>
</evidence>
<keyword evidence="4 7" id="KW-0732">Signal</keyword>
<dbReference type="CDD" id="cd06354">
    <property type="entry name" value="PBP1_PrnA-like"/>
    <property type="match status" value="1"/>
</dbReference>
<dbReference type="PROSITE" id="PS51257">
    <property type="entry name" value="PROKAR_LIPOPROTEIN"/>
    <property type="match status" value="1"/>
</dbReference>
<dbReference type="Pfam" id="PF02608">
    <property type="entry name" value="Bmp"/>
    <property type="match status" value="1"/>
</dbReference>
<proteinExistence type="inferred from homology"/>
<feature type="domain" description="ABC transporter substrate-binding protein PnrA-like" evidence="8">
    <location>
        <begin position="39"/>
        <end position="350"/>
    </location>
</feature>
<dbReference type="InterPro" id="IPR003760">
    <property type="entry name" value="PnrA-like"/>
</dbReference>
<dbReference type="SUPFAM" id="SSF53822">
    <property type="entry name" value="Periplasmic binding protein-like I"/>
    <property type="match status" value="1"/>
</dbReference>
<dbReference type="AlphaFoldDB" id="A0A7X3G7A4"/>
<dbReference type="InterPro" id="IPR050957">
    <property type="entry name" value="BMP_lipoprotein"/>
</dbReference>
<accession>A0A7X3G7A4</accession>
<evidence type="ECO:0000256" key="6">
    <source>
        <dbReference type="ARBA" id="ARBA00023288"/>
    </source>
</evidence>
<dbReference type="PANTHER" id="PTHR34296:SF2">
    <property type="entry name" value="ABC TRANSPORTER GUANOSINE-BINDING PROTEIN NUPN"/>
    <property type="match status" value="1"/>
</dbReference>
<evidence type="ECO:0000256" key="5">
    <source>
        <dbReference type="ARBA" id="ARBA00023136"/>
    </source>
</evidence>
<organism evidence="9 10">
    <name type="scientific">Streptococcus danieliae</name>
    <dbReference type="NCBI Taxonomy" id="747656"/>
    <lineage>
        <taxon>Bacteria</taxon>
        <taxon>Bacillati</taxon>
        <taxon>Bacillota</taxon>
        <taxon>Bacilli</taxon>
        <taxon>Lactobacillales</taxon>
        <taxon>Streptococcaceae</taxon>
        <taxon>Streptococcus</taxon>
    </lineage>
</organism>
<evidence type="ECO:0000256" key="7">
    <source>
        <dbReference type="SAM" id="SignalP"/>
    </source>
</evidence>
<evidence type="ECO:0000256" key="4">
    <source>
        <dbReference type="ARBA" id="ARBA00022729"/>
    </source>
</evidence>
<gene>
    <name evidence="9" type="ORF">E5983_02145</name>
</gene>
<sequence>MKSNKIVALGAASLAVVALAACSNRSANRSESAADSIRVAYVTDTGGVDDHSFNESAWTGLKAWGEENKLEQNQGYTYYQSENESDFTNNFQQAITEGYDMVAGAGFALATSLEEVAKNNPDTKFVMVDSVIDLDNVASATFADQEAAYLAGVAAAKNTKSKQVGFIGGVESEVITRFEKGFEAGVKSVDPSIKVQVDYAGSFNDAAKGKTIAAAQYAAGADVIFHASGKTGDGLLNEAITRNEKLAADSDEKVWVIGVDSDQAPQGGYKDKDGKEANVVLTSTLKEVGNTIKDMANKLQEDKFPGGTTTAYDLKSGGVEVTYDNLNDETKKAVEEAKQAIIDGKVTVPEK</sequence>
<dbReference type="GO" id="GO:0005886">
    <property type="term" value="C:plasma membrane"/>
    <property type="evidence" value="ECO:0007669"/>
    <property type="project" value="UniProtKB-SubCell"/>
</dbReference>
<feature type="chain" id="PRO_5031481877" evidence="7">
    <location>
        <begin position="21"/>
        <end position="351"/>
    </location>
</feature>
<dbReference type="InterPro" id="IPR028082">
    <property type="entry name" value="Peripla_BP_I"/>
</dbReference>
<protein>
    <submittedName>
        <fullName evidence="9">BMP family ABC transporter substrate-binding protein</fullName>
    </submittedName>
</protein>
<dbReference type="PANTHER" id="PTHR34296">
    <property type="entry name" value="TRANSCRIPTIONAL ACTIVATOR PROTEIN MED"/>
    <property type="match status" value="1"/>
</dbReference>
<dbReference type="RefSeq" id="WP_160332277.1">
    <property type="nucleotide sequence ID" value="NZ_WSRS01000010.1"/>
</dbReference>
<feature type="signal peptide" evidence="7">
    <location>
        <begin position="1"/>
        <end position="20"/>
    </location>
</feature>
<dbReference type="EMBL" id="WSRS01000010">
    <property type="protein sequence ID" value="MVX58453.1"/>
    <property type="molecule type" value="Genomic_DNA"/>
</dbReference>
<name>A0A7X3G7A4_9STRE</name>
<comment type="subcellular location">
    <subcellularLocation>
        <location evidence="1">Cell membrane</location>
        <topology evidence="1">Lipid-anchor</topology>
    </subcellularLocation>
</comment>
<evidence type="ECO:0000256" key="2">
    <source>
        <dbReference type="ARBA" id="ARBA00008610"/>
    </source>
</evidence>
<evidence type="ECO:0000313" key="9">
    <source>
        <dbReference type="EMBL" id="MVX58453.1"/>
    </source>
</evidence>
<reference evidence="9 10" key="1">
    <citation type="submission" date="2019-12" db="EMBL/GenBank/DDBJ databases">
        <title>Microbes associate with the intestines of laboratory mice.</title>
        <authorList>
            <person name="Navarre W."/>
            <person name="Wong E."/>
        </authorList>
    </citation>
    <scope>NUCLEOTIDE SEQUENCE [LARGE SCALE GENOMIC DNA]</scope>
    <source>
        <strain evidence="9 10">NM51_B2-22</strain>
    </source>
</reference>
<keyword evidence="3" id="KW-1003">Cell membrane</keyword>
<comment type="similarity">
    <text evidence="2">Belongs to the BMP lipoprotein family.</text>
</comment>
<comment type="caution">
    <text evidence="9">The sequence shown here is derived from an EMBL/GenBank/DDBJ whole genome shotgun (WGS) entry which is preliminary data.</text>
</comment>
<evidence type="ECO:0000256" key="3">
    <source>
        <dbReference type="ARBA" id="ARBA00022475"/>
    </source>
</evidence>
<evidence type="ECO:0000256" key="1">
    <source>
        <dbReference type="ARBA" id="ARBA00004193"/>
    </source>
</evidence>
<evidence type="ECO:0000259" key="8">
    <source>
        <dbReference type="Pfam" id="PF02608"/>
    </source>
</evidence>
<keyword evidence="6" id="KW-0449">Lipoprotein</keyword>
<dbReference type="Proteomes" id="UP000461595">
    <property type="component" value="Unassembled WGS sequence"/>
</dbReference>
<dbReference type="Gene3D" id="3.40.50.2300">
    <property type="match status" value="2"/>
</dbReference>
<dbReference type="OrthoDB" id="9784230at2"/>